<evidence type="ECO:0000256" key="2">
    <source>
        <dbReference type="SAM" id="SignalP"/>
    </source>
</evidence>
<proteinExistence type="inferred from homology"/>
<sequence>MHFTTWIRIAAGAAALAATAPALADRVADAYPEKPIRIIVPYTPAGFNDAMARVFARKLQESWHQPVIVENKPGAGTIIGTEHGVRAEPDGYTLVVVGFPLVANQFLYKKLPYDSVKDVAPVILGARSPNLLVVSANSGIRSLQDLVAEARRRPGKLNYATAGNGTSNHLTMEYFKSVAGIDLAQVPYKGSAPMVTDLLGGQVDVMFDNMPHVLPHVRAGKMRALGITGAKRSPLAPDLPTIAEQGYPGFEVAVWYGLGAPARTPPAILAKLNRELNRILATDEVRKIFADQGVEPLGGSLEDFSAYFKEQSQRWSKVVHDAKVSLE</sequence>
<evidence type="ECO:0000313" key="3">
    <source>
        <dbReference type="EMBL" id="RZS86019.1"/>
    </source>
</evidence>
<gene>
    <name evidence="3" type="ORF">EV675_2052</name>
</gene>
<evidence type="ECO:0000256" key="1">
    <source>
        <dbReference type="ARBA" id="ARBA00006987"/>
    </source>
</evidence>
<dbReference type="Proteomes" id="UP000292445">
    <property type="component" value="Unassembled WGS sequence"/>
</dbReference>
<dbReference type="EMBL" id="SGXC01000001">
    <property type="protein sequence ID" value="RZS86019.1"/>
    <property type="molecule type" value="Genomic_DNA"/>
</dbReference>
<evidence type="ECO:0000313" key="4">
    <source>
        <dbReference type="Proteomes" id="UP000292445"/>
    </source>
</evidence>
<dbReference type="SUPFAM" id="SSF53850">
    <property type="entry name" value="Periplasmic binding protein-like II"/>
    <property type="match status" value="1"/>
</dbReference>
<dbReference type="PANTHER" id="PTHR42928:SF5">
    <property type="entry name" value="BLR1237 PROTEIN"/>
    <property type="match status" value="1"/>
</dbReference>
<accession>A0A4Q7NLP3</accession>
<dbReference type="RefSeq" id="WP_130357148.1">
    <property type="nucleotide sequence ID" value="NZ_SGXC01000001.1"/>
</dbReference>
<keyword evidence="2" id="KW-0732">Signal</keyword>
<dbReference type="PIRSF" id="PIRSF017082">
    <property type="entry name" value="YflP"/>
    <property type="match status" value="1"/>
</dbReference>
<dbReference type="InterPro" id="IPR042100">
    <property type="entry name" value="Bug_dom1"/>
</dbReference>
<dbReference type="Gene3D" id="3.40.190.10">
    <property type="entry name" value="Periplasmic binding protein-like II"/>
    <property type="match status" value="1"/>
</dbReference>
<feature type="signal peptide" evidence="2">
    <location>
        <begin position="1"/>
        <end position="24"/>
    </location>
</feature>
<comment type="similarity">
    <text evidence="1">Belongs to the UPF0065 (bug) family.</text>
</comment>
<keyword evidence="3" id="KW-0675">Receptor</keyword>
<dbReference type="AlphaFoldDB" id="A0A4Q7NLP3"/>
<feature type="chain" id="PRO_5020420248" evidence="2">
    <location>
        <begin position="25"/>
        <end position="327"/>
    </location>
</feature>
<protein>
    <submittedName>
        <fullName evidence="3">Tripartite-type tricarboxylate transporter receptor subunit TctC</fullName>
    </submittedName>
</protein>
<comment type="caution">
    <text evidence="3">The sequence shown here is derived from an EMBL/GenBank/DDBJ whole genome shotgun (WGS) entry which is preliminary data.</text>
</comment>
<reference evidence="3 4" key="1">
    <citation type="submission" date="2019-02" db="EMBL/GenBank/DDBJ databases">
        <title>Genomic Encyclopedia of Type Strains, Phase IV (KMG-IV): sequencing the most valuable type-strain genomes for metagenomic binning, comparative biology and taxonomic classification.</title>
        <authorList>
            <person name="Goeker M."/>
        </authorList>
    </citation>
    <scope>NUCLEOTIDE SEQUENCE [LARGE SCALE GENOMIC DNA]</scope>
    <source>
        <strain evidence="3 4">K24</strain>
    </source>
</reference>
<dbReference type="Gene3D" id="3.40.190.150">
    <property type="entry name" value="Bordetella uptake gene, domain 1"/>
    <property type="match status" value="1"/>
</dbReference>
<dbReference type="CDD" id="cd13578">
    <property type="entry name" value="PBP2_Bug27"/>
    <property type="match status" value="1"/>
</dbReference>
<dbReference type="InterPro" id="IPR005064">
    <property type="entry name" value="BUG"/>
</dbReference>
<keyword evidence="4" id="KW-1185">Reference proteome</keyword>
<dbReference type="PANTHER" id="PTHR42928">
    <property type="entry name" value="TRICARBOXYLATE-BINDING PROTEIN"/>
    <property type="match status" value="1"/>
</dbReference>
<name>A0A4Q7NLP3_9BURK</name>
<dbReference type="Pfam" id="PF03401">
    <property type="entry name" value="TctC"/>
    <property type="match status" value="1"/>
</dbReference>
<dbReference type="OrthoDB" id="8678477at2"/>
<organism evidence="3 4">
    <name type="scientific">Pigmentiphaga kullae</name>
    <dbReference type="NCBI Taxonomy" id="151784"/>
    <lineage>
        <taxon>Bacteria</taxon>
        <taxon>Pseudomonadati</taxon>
        <taxon>Pseudomonadota</taxon>
        <taxon>Betaproteobacteria</taxon>
        <taxon>Burkholderiales</taxon>
        <taxon>Alcaligenaceae</taxon>
        <taxon>Pigmentiphaga</taxon>
    </lineage>
</organism>